<dbReference type="AlphaFoldDB" id="A0A0F0I435"/>
<evidence type="ECO:0000313" key="3">
    <source>
        <dbReference type="EMBL" id="KJK62485.1"/>
    </source>
</evidence>
<feature type="region of interest" description="Disordered" evidence="1">
    <location>
        <begin position="1"/>
        <end position="22"/>
    </location>
</feature>
<gene>
    <name evidence="3" type="ORF">P875_00095331</name>
</gene>
<name>A0A0F0I435_ASPPU</name>
<reference evidence="3 4" key="1">
    <citation type="submission" date="2015-02" db="EMBL/GenBank/DDBJ databases">
        <title>Draft genome sequence of Aspergillus parasiticus SU-1.</title>
        <authorList>
            <person name="Yu J."/>
            <person name="Fedorova N."/>
            <person name="Yin Y."/>
            <person name="Losada L."/>
            <person name="Zafar N."/>
            <person name="Taujale R."/>
            <person name="Ehrlich K.C."/>
            <person name="Bhatnagar D."/>
            <person name="Cleveland T.E."/>
            <person name="Bennett J.W."/>
            <person name="Nierman W.C."/>
        </authorList>
    </citation>
    <scope>NUCLEOTIDE SEQUENCE [LARGE SCALE GENOMIC DNA]</scope>
    <source>
        <strain evidence="4">ATCC 56775 / NRRL 5862 / SRRC 143 / SU-1</strain>
    </source>
</reference>
<dbReference type="Proteomes" id="UP000033540">
    <property type="component" value="Unassembled WGS sequence"/>
</dbReference>
<keyword evidence="2" id="KW-0472">Membrane</keyword>
<keyword evidence="2" id="KW-0812">Transmembrane</keyword>
<evidence type="ECO:0000313" key="4">
    <source>
        <dbReference type="Proteomes" id="UP000033540"/>
    </source>
</evidence>
<accession>A0A0F0I435</accession>
<feature type="compositionally biased region" description="Polar residues" evidence="1">
    <location>
        <begin position="188"/>
        <end position="199"/>
    </location>
</feature>
<keyword evidence="2" id="KW-1133">Transmembrane helix</keyword>
<feature type="region of interest" description="Disordered" evidence="1">
    <location>
        <begin position="240"/>
        <end position="289"/>
    </location>
</feature>
<dbReference type="OrthoDB" id="4326871at2759"/>
<sequence length="289" mass="31542">MPTPSTLMATHTDEESTLPPNNPITISTGEVLSLLGALITLKLLHAVVFLFRLDRSRKRPLKSPVTRAIIRREQLIINVFLSIMPEGVFRSPTVPDAIELAHFPLVDGPADESRTSSDMRSPLIHTSPCIPAGFRLWQCGSCRGVEAFPPSLQLPGIAYAASESSIAQQLLSTNEDEERRSLPVTHTEPPSVNQESVSTLDPEYTASRAERQQLSPVGRPLSMDSVGLPLTNDSHAVMIIEEGSRSPRSTEGYSGRYSISEGSYGNTLSMTPQYTRGRSATSVRPFSDL</sequence>
<proteinExistence type="predicted"/>
<feature type="transmembrane region" description="Helical" evidence="2">
    <location>
        <begin position="31"/>
        <end position="53"/>
    </location>
</feature>
<dbReference type="EMBL" id="JZEE01000620">
    <property type="protein sequence ID" value="KJK62485.1"/>
    <property type="molecule type" value="Genomic_DNA"/>
</dbReference>
<evidence type="ECO:0000256" key="2">
    <source>
        <dbReference type="SAM" id="Phobius"/>
    </source>
</evidence>
<organism evidence="3 4">
    <name type="scientific">Aspergillus parasiticus (strain ATCC 56775 / NRRL 5862 / SRRC 143 / SU-1)</name>
    <dbReference type="NCBI Taxonomy" id="1403190"/>
    <lineage>
        <taxon>Eukaryota</taxon>
        <taxon>Fungi</taxon>
        <taxon>Dikarya</taxon>
        <taxon>Ascomycota</taxon>
        <taxon>Pezizomycotina</taxon>
        <taxon>Eurotiomycetes</taxon>
        <taxon>Eurotiomycetidae</taxon>
        <taxon>Eurotiales</taxon>
        <taxon>Aspergillaceae</taxon>
        <taxon>Aspergillus</taxon>
        <taxon>Aspergillus subgen. Circumdati</taxon>
    </lineage>
</organism>
<feature type="compositionally biased region" description="Polar residues" evidence="1">
    <location>
        <begin position="260"/>
        <end position="289"/>
    </location>
</feature>
<comment type="caution">
    <text evidence="3">The sequence shown here is derived from an EMBL/GenBank/DDBJ whole genome shotgun (WGS) entry which is preliminary data.</text>
</comment>
<evidence type="ECO:0000256" key="1">
    <source>
        <dbReference type="SAM" id="MobiDB-lite"/>
    </source>
</evidence>
<feature type="region of interest" description="Disordered" evidence="1">
    <location>
        <begin position="169"/>
        <end position="202"/>
    </location>
</feature>
<protein>
    <submittedName>
        <fullName evidence="3">Uncharacterized protein</fullName>
    </submittedName>
</protein>